<protein>
    <submittedName>
        <fullName evidence="5">Helix-turn-helix transcriptional regulator</fullName>
    </submittedName>
</protein>
<dbReference type="InterPro" id="IPR002577">
    <property type="entry name" value="HTH_HxlR"/>
</dbReference>
<dbReference type="PANTHER" id="PTHR33204:SF37">
    <property type="entry name" value="HTH-TYPE TRANSCRIPTIONAL REGULATOR YODB"/>
    <property type="match status" value="1"/>
</dbReference>
<gene>
    <name evidence="5" type="ORF">FVP77_10790</name>
</gene>
<dbReference type="EMBL" id="VRSV01000002">
    <property type="protein sequence ID" value="TXK09417.1"/>
    <property type="molecule type" value="Genomic_DNA"/>
</dbReference>
<dbReference type="RefSeq" id="WP_147894634.1">
    <property type="nucleotide sequence ID" value="NZ_BAAANR010000001.1"/>
</dbReference>
<dbReference type="PROSITE" id="PS51118">
    <property type="entry name" value="HTH_HXLR"/>
    <property type="match status" value="1"/>
</dbReference>
<dbReference type="InterPro" id="IPR036388">
    <property type="entry name" value="WH-like_DNA-bd_sf"/>
</dbReference>
<dbReference type="PANTHER" id="PTHR33204">
    <property type="entry name" value="TRANSCRIPTIONAL REGULATOR, MARR FAMILY"/>
    <property type="match status" value="1"/>
</dbReference>
<evidence type="ECO:0000259" key="4">
    <source>
        <dbReference type="PROSITE" id="PS51118"/>
    </source>
</evidence>
<comment type="caution">
    <text evidence="5">The sequence shown here is derived from an EMBL/GenBank/DDBJ whole genome shotgun (WGS) entry which is preliminary data.</text>
</comment>
<evidence type="ECO:0000256" key="1">
    <source>
        <dbReference type="ARBA" id="ARBA00023015"/>
    </source>
</evidence>
<evidence type="ECO:0000256" key="2">
    <source>
        <dbReference type="ARBA" id="ARBA00023125"/>
    </source>
</evidence>
<keyword evidence="2" id="KW-0238">DNA-binding</keyword>
<reference evidence="5 6" key="1">
    <citation type="submission" date="2019-08" db="EMBL/GenBank/DDBJ databases">
        <authorList>
            <person name="Dong K."/>
        </authorList>
    </citation>
    <scope>NUCLEOTIDE SEQUENCE [LARGE SCALE GENOMIC DNA]</scope>
    <source>
        <strain evidence="5 6">JCM14558</strain>
    </source>
</reference>
<evidence type="ECO:0000313" key="6">
    <source>
        <dbReference type="Proteomes" id="UP000321034"/>
    </source>
</evidence>
<proteinExistence type="predicted"/>
<dbReference type="InterPro" id="IPR036390">
    <property type="entry name" value="WH_DNA-bd_sf"/>
</dbReference>
<dbReference type="OrthoDB" id="9800966at2"/>
<dbReference type="Pfam" id="PF01638">
    <property type="entry name" value="HxlR"/>
    <property type="match status" value="1"/>
</dbReference>
<keyword evidence="3" id="KW-0804">Transcription</keyword>
<evidence type="ECO:0000313" key="5">
    <source>
        <dbReference type="EMBL" id="TXK09417.1"/>
    </source>
</evidence>
<dbReference type="Proteomes" id="UP000321034">
    <property type="component" value="Unassembled WGS sequence"/>
</dbReference>
<feature type="domain" description="HTH hxlR-type" evidence="4">
    <location>
        <begin position="12"/>
        <end position="112"/>
    </location>
</feature>
<evidence type="ECO:0000256" key="3">
    <source>
        <dbReference type="ARBA" id="ARBA00023163"/>
    </source>
</evidence>
<accession>A0A5C8HU09</accession>
<name>A0A5C8HU09_9MICO</name>
<dbReference type="GO" id="GO:0003677">
    <property type="term" value="F:DNA binding"/>
    <property type="evidence" value="ECO:0007669"/>
    <property type="project" value="UniProtKB-KW"/>
</dbReference>
<dbReference type="SUPFAM" id="SSF46785">
    <property type="entry name" value="Winged helix' DNA-binding domain"/>
    <property type="match status" value="1"/>
</dbReference>
<organism evidence="5 6">
    <name type="scientific">Microbacterium hatanonis</name>
    <dbReference type="NCBI Taxonomy" id="404366"/>
    <lineage>
        <taxon>Bacteria</taxon>
        <taxon>Bacillati</taxon>
        <taxon>Actinomycetota</taxon>
        <taxon>Actinomycetes</taxon>
        <taxon>Micrococcales</taxon>
        <taxon>Microbacteriaceae</taxon>
        <taxon>Microbacterium</taxon>
    </lineage>
</organism>
<keyword evidence="6" id="KW-1185">Reference proteome</keyword>
<sequence length="112" mass="11742">MDAATPHDARSCDAALTHAFVVLGKRWNGMILGVLGGGEASFSDLRRALDGISDSMLSERLSELAANGLVTRTVESGPPVSVRYALTAGGCALVPALDQIRDWASIHLVRPA</sequence>
<dbReference type="Gene3D" id="1.10.10.10">
    <property type="entry name" value="Winged helix-like DNA-binding domain superfamily/Winged helix DNA-binding domain"/>
    <property type="match status" value="1"/>
</dbReference>
<keyword evidence="1" id="KW-0805">Transcription regulation</keyword>
<dbReference type="AlphaFoldDB" id="A0A5C8HU09"/>